<protein>
    <recommendedName>
        <fullName evidence="1">DUF5753 domain-containing protein</fullName>
    </recommendedName>
</protein>
<accession>A0ABP7IV81</accession>
<name>A0ABP7IV81_9ACTN</name>
<evidence type="ECO:0000313" key="3">
    <source>
        <dbReference type="Proteomes" id="UP001501009"/>
    </source>
</evidence>
<evidence type="ECO:0000259" key="1">
    <source>
        <dbReference type="Pfam" id="PF19054"/>
    </source>
</evidence>
<feature type="domain" description="DUF5753" evidence="1">
    <location>
        <begin position="2"/>
        <end position="60"/>
    </location>
</feature>
<gene>
    <name evidence="2" type="ORF">GCM10022403_070500</name>
</gene>
<dbReference type="EMBL" id="BAABDE010000025">
    <property type="protein sequence ID" value="GAA3827080.1"/>
    <property type="molecule type" value="Genomic_DNA"/>
</dbReference>
<proteinExistence type="predicted"/>
<dbReference type="InterPro" id="IPR043917">
    <property type="entry name" value="DUF5753"/>
</dbReference>
<organism evidence="2 3">
    <name type="scientific">Streptomyces coacervatus</name>
    <dbReference type="NCBI Taxonomy" id="647381"/>
    <lineage>
        <taxon>Bacteria</taxon>
        <taxon>Bacillati</taxon>
        <taxon>Actinomycetota</taxon>
        <taxon>Actinomycetes</taxon>
        <taxon>Kitasatosporales</taxon>
        <taxon>Streptomycetaceae</taxon>
        <taxon>Streptomyces</taxon>
    </lineage>
</organism>
<comment type="caution">
    <text evidence="2">The sequence shown here is derived from an EMBL/GenBank/DDBJ whole genome shotgun (WGS) entry which is preliminary data.</text>
</comment>
<evidence type="ECO:0000313" key="2">
    <source>
        <dbReference type="EMBL" id="GAA3827080.1"/>
    </source>
</evidence>
<sequence length="62" mass="6700">MPYGGPDVARPQLGHLLEVGEQDPITIRVIHFTSPHFPSNGQSFAYAVGPVSQLDTVQLDTP</sequence>
<keyword evidence="3" id="KW-1185">Reference proteome</keyword>
<dbReference type="Pfam" id="PF19054">
    <property type="entry name" value="DUF5753"/>
    <property type="match status" value="1"/>
</dbReference>
<reference evidence="3" key="1">
    <citation type="journal article" date="2019" name="Int. J. Syst. Evol. Microbiol.">
        <title>The Global Catalogue of Microorganisms (GCM) 10K type strain sequencing project: providing services to taxonomists for standard genome sequencing and annotation.</title>
        <authorList>
            <consortium name="The Broad Institute Genomics Platform"/>
            <consortium name="The Broad Institute Genome Sequencing Center for Infectious Disease"/>
            <person name="Wu L."/>
            <person name="Ma J."/>
        </authorList>
    </citation>
    <scope>NUCLEOTIDE SEQUENCE [LARGE SCALE GENOMIC DNA]</scope>
    <source>
        <strain evidence="3">JCM 17138</strain>
    </source>
</reference>
<dbReference type="Proteomes" id="UP001501009">
    <property type="component" value="Unassembled WGS sequence"/>
</dbReference>